<sequence>MEPIKSFSFPSSFFATILFLFFISSPTLDAVRISDAVTSSLINATADQVWPYIEDYCNVYQYSPLDVSFCTTGVPNKPGLIRFLTLMGPPPTGGNSTIVLWEKQQLVSINPKKQRVLIHKFIGHTLLNWGSYILEKHFMQSLKQLLVEWLKEFIQNLIASST</sequence>
<keyword evidence="3" id="KW-1185">Reference proteome</keyword>
<proteinExistence type="predicted"/>
<dbReference type="Gene3D" id="3.30.530.20">
    <property type="match status" value="1"/>
</dbReference>
<accession>A0AAV3NUN3</accession>
<feature type="signal peptide" evidence="1">
    <location>
        <begin position="1"/>
        <end position="30"/>
    </location>
</feature>
<evidence type="ECO:0000313" key="2">
    <source>
        <dbReference type="EMBL" id="GAA0143040.1"/>
    </source>
</evidence>
<reference evidence="2 3" key="1">
    <citation type="submission" date="2024-01" db="EMBL/GenBank/DDBJ databases">
        <title>The complete chloroplast genome sequence of Lithospermum erythrorhizon: insights into the phylogenetic relationship among Boraginaceae species and the maternal lineages of purple gromwells.</title>
        <authorList>
            <person name="Okada T."/>
            <person name="Watanabe K."/>
        </authorList>
    </citation>
    <scope>NUCLEOTIDE SEQUENCE [LARGE SCALE GENOMIC DNA]</scope>
</reference>
<dbReference type="EMBL" id="BAABME010000470">
    <property type="protein sequence ID" value="GAA0143040.1"/>
    <property type="molecule type" value="Genomic_DNA"/>
</dbReference>
<keyword evidence="1" id="KW-0732">Signal</keyword>
<dbReference type="InterPro" id="IPR023393">
    <property type="entry name" value="START-like_dom_sf"/>
</dbReference>
<evidence type="ECO:0000313" key="3">
    <source>
        <dbReference type="Proteomes" id="UP001454036"/>
    </source>
</evidence>
<dbReference type="AlphaFoldDB" id="A0AAV3NUN3"/>
<dbReference type="SUPFAM" id="SSF55961">
    <property type="entry name" value="Bet v1-like"/>
    <property type="match status" value="1"/>
</dbReference>
<organism evidence="2 3">
    <name type="scientific">Lithospermum erythrorhizon</name>
    <name type="common">Purple gromwell</name>
    <name type="synonym">Lithospermum officinale var. erythrorhizon</name>
    <dbReference type="NCBI Taxonomy" id="34254"/>
    <lineage>
        <taxon>Eukaryota</taxon>
        <taxon>Viridiplantae</taxon>
        <taxon>Streptophyta</taxon>
        <taxon>Embryophyta</taxon>
        <taxon>Tracheophyta</taxon>
        <taxon>Spermatophyta</taxon>
        <taxon>Magnoliopsida</taxon>
        <taxon>eudicotyledons</taxon>
        <taxon>Gunneridae</taxon>
        <taxon>Pentapetalae</taxon>
        <taxon>asterids</taxon>
        <taxon>lamiids</taxon>
        <taxon>Boraginales</taxon>
        <taxon>Boraginaceae</taxon>
        <taxon>Boraginoideae</taxon>
        <taxon>Lithospermeae</taxon>
        <taxon>Lithospermum</taxon>
    </lineage>
</organism>
<feature type="chain" id="PRO_5043562304" evidence="1">
    <location>
        <begin position="31"/>
        <end position="162"/>
    </location>
</feature>
<comment type="caution">
    <text evidence="2">The sequence shown here is derived from an EMBL/GenBank/DDBJ whole genome shotgun (WGS) entry which is preliminary data.</text>
</comment>
<dbReference type="Proteomes" id="UP001454036">
    <property type="component" value="Unassembled WGS sequence"/>
</dbReference>
<name>A0AAV3NUN3_LITER</name>
<protein>
    <submittedName>
        <fullName evidence="2">Uncharacterized protein</fullName>
    </submittedName>
</protein>
<evidence type="ECO:0000256" key="1">
    <source>
        <dbReference type="SAM" id="SignalP"/>
    </source>
</evidence>
<gene>
    <name evidence="2" type="ORF">LIER_03812</name>
</gene>